<reference evidence="11 12" key="1">
    <citation type="submission" date="2011-08" db="EMBL/GenBank/DDBJ databases">
        <title>The Genome Sequence of Eubacteriaceae bacterium ACC19a.</title>
        <authorList>
            <consortium name="The Broad Institute Genome Sequencing Platform"/>
            <person name="Earl A."/>
            <person name="Ward D."/>
            <person name="Feldgarden M."/>
            <person name="Gevers D."/>
            <person name="Sizova M."/>
            <person name="Hazen A."/>
            <person name="Epstein S."/>
            <person name="Young S.K."/>
            <person name="Zeng Q."/>
            <person name="Gargeya S."/>
            <person name="Fitzgerald M."/>
            <person name="Haas B."/>
            <person name="Abouelleil A."/>
            <person name="Alvarado L."/>
            <person name="Arachchi H.M."/>
            <person name="Berlin A."/>
            <person name="Brown A."/>
            <person name="Chapman S.B."/>
            <person name="Chen Z."/>
            <person name="Dunbar C."/>
            <person name="Freedman E."/>
            <person name="Gearin G."/>
            <person name="Gellesch M."/>
            <person name="Goldberg J."/>
            <person name="Griggs A."/>
            <person name="Gujja S."/>
            <person name="Heiman D."/>
            <person name="Howarth C."/>
            <person name="Larson L."/>
            <person name="Lui A."/>
            <person name="MacDonald P.J.P."/>
            <person name="Montmayeur A."/>
            <person name="Murphy C."/>
            <person name="Neiman D."/>
            <person name="Pearson M."/>
            <person name="Priest M."/>
            <person name="Roberts A."/>
            <person name="Saif S."/>
            <person name="Shea T."/>
            <person name="Shenoy N."/>
            <person name="Sisk P."/>
            <person name="Stolte C."/>
            <person name="Sykes S."/>
            <person name="Wortman J."/>
            <person name="Nusbaum C."/>
            <person name="Birren B."/>
        </authorList>
    </citation>
    <scope>NUCLEOTIDE SEQUENCE [LARGE SCALE GENOMIC DNA]</scope>
    <source>
        <strain evidence="11 12">ACC19a</strain>
    </source>
</reference>
<keyword evidence="5 9" id="KW-0479">Metal-binding</keyword>
<keyword evidence="7 9" id="KW-0862">Zinc</keyword>
<keyword evidence="4 9" id="KW-0645">Protease</keyword>
<dbReference type="GO" id="GO:0008237">
    <property type="term" value="F:metallopeptidase activity"/>
    <property type="evidence" value="ECO:0007669"/>
    <property type="project" value="UniProtKB-KW"/>
</dbReference>
<dbReference type="PRINTS" id="PR00932">
    <property type="entry name" value="AMINO1PTASE"/>
</dbReference>
<evidence type="ECO:0000256" key="6">
    <source>
        <dbReference type="ARBA" id="ARBA00022801"/>
    </source>
</evidence>
<evidence type="ECO:0000313" key="11">
    <source>
        <dbReference type="EMBL" id="EHL10043.1"/>
    </source>
</evidence>
<evidence type="ECO:0000256" key="2">
    <source>
        <dbReference type="ARBA" id="ARBA00008290"/>
    </source>
</evidence>
<evidence type="ECO:0000256" key="5">
    <source>
        <dbReference type="ARBA" id="ARBA00022723"/>
    </source>
</evidence>
<dbReference type="InterPro" id="IPR001948">
    <property type="entry name" value="Peptidase_M18"/>
</dbReference>
<dbReference type="Proteomes" id="UP000006437">
    <property type="component" value="Unassembled WGS sequence"/>
</dbReference>
<proteinExistence type="inferred from homology"/>
<dbReference type="RefSeq" id="WP_009525270.1">
    <property type="nucleotide sequence ID" value="NZ_JBQMYZ010000015.1"/>
</dbReference>
<dbReference type="AlphaFoldDB" id="G9X3S8"/>
<dbReference type="PANTHER" id="PTHR28570">
    <property type="entry name" value="ASPARTYL AMINOPEPTIDASE"/>
    <property type="match status" value="1"/>
</dbReference>
<dbReference type="GO" id="GO:0006508">
    <property type="term" value="P:proteolysis"/>
    <property type="evidence" value="ECO:0007669"/>
    <property type="project" value="UniProtKB-KW"/>
</dbReference>
<keyword evidence="3 9" id="KW-0031">Aminopeptidase</keyword>
<dbReference type="BioCyc" id="EBAC796937-HMP:GMGH-1037-MONOMER"/>
<evidence type="ECO:0000256" key="1">
    <source>
        <dbReference type="ARBA" id="ARBA00001947"/>
    </source>
</evidence>
<dbReference type="InterPro" id="IPR023358">
    <property type="entry name" value="Peptidase_M18_dom2"/>
</dbReference>
<dbReference type="SUPFAM" id="SSF53187">
    <property type="entry name" value="Zn-dependent exopeptidases"/>
    <property type="match status" value="1"/>
</dbReference>
<organism evidence="11 12">
    <name type="scientific">Peptoanaerobacter stomatis</name>
    <dbReference type="NCBI Taxonomy" id="796937"/>
    <lineage>
        <taxon>Bacteria</taxon>
        <taxon>Bacillati</taxon>
        <taxon>Bacillota</taxon>
        <taxon>Clostridia</taxon>
        <taxon>Peptostreptococcales</taxon>
        <taxon>Filifactoraceae</taxon>
        <taxon>Peptoanaerobacter</taxon>
    </lineage>
</organism>
<comment type="similarity">
    <text evidence="2 9">Belongs to the peptidase M18 family.</text>
</comment>
<dbReference type="SUPFAM" id="SSF101821">
    <property type="entry name" value="Aminopeptidase/glucanase lid domain"/>
    <property type="match status" value="1"/>
</dbReference>
<dbReference type="Pfam" id="PF02127">
    <property type="entry name" value="Peptidase_M18"/>
    <property type="match status" value="1"/>
</dbReference>
<dbReference type="GO" id="GO:0004177">
    <property type="term" value="F:aminopeptidase activity"/>
    <property type="evidence" value="ECO:0007669"/>
    <property type="project" value="UniProtKB-KW"/>
</dbReference>
<dbReference type="HOGENOM" id="CLU_590123_0_0_9"/>
<evidence type="ECO:0000313" key="12">
    <source>
        <dbReference type="Proteomes" id="UP000006437"/>
    </source>
</evidence>
<dbReference type="PANTHER" id="PTHR28570:SF2">
    <property type="entry name" value="M18 FAMILY AMINOPEPTIDASE 1-RELATED"/>
    <property type="match status" value="1"/>
</dbReference>
<evidence type="ECO:0000256" key="7">
    <source>
        <dbReference type="ARBA" id="ARBA00022833"/>
    </source>
</evidence>
<dbReference type="NCBIfam" id="NF002600">
    <property type="entry name" value="PRK02256.1"/>
    <property type="match status" value="1"/>
</dbReference>
<comment type="cofactor">
    <cofactor evidence="1 10">
        <name>Zn(2+)</name>
        <dbReference type="ChEBI" id="CHEBI:29105"/>
    </cofactor>
</comment>
<sequence>MKREFEPKNVWKEVEHKEIMDYAKRYMNFLDIAKTERLATKQIVKLAKQNGFKDYEEFVKIGKINVGDKIVYNHKGKSAVLFVVGKKPIKDGMNIVGAHIDSPRLDIKACPLYEDSNVALFKTHYYGGVKKYQWTTIPLALHGVVFTREGKEVEISFGDSDDEPVLYINDLLIHLSADQMEKKASKVIEAEQLNVVVGQIPLKTDDKEVKNYVKENILKILEEKYGIREQDFMTAELEIVPAGKSRHVGLDSSFIAGHGHDDRVCSYAGMEAIFKVQNVDISAVCLLTDKEEVGSMGNTGMESRFFENLVANLIAMQEDYNDLKIRSAFANSQVLSADVNAAFDPTFPEVMEKRNAALVGHGITISKYTGVRGKGGCNDANAEFLAIVRKVFDDNDVIWQTGELGKADQGGGGTIAYILANLGAEVLDCGTPMLSMHAPIELVGKADAYMTSKAYFAFLNR</sequence>
<dbReference type="Gene3D" id="3.40.630.10">
    <property type="entry name" value="Zn peptidases"/>
    <property type="match status" value="1"/>
</dbReference>
<keyword evidence="8 9" id="KW-0482">Metalloprotease</keyword>
<dbReference type="Gene3D" id="2.30.250.10">
    <property type="entry name" value="Aminopeptidase i, Domain 2"/>
    <property type="match status" value="1"/>
</dbReference>
<dbReference type="EMBL" id="AFZE01000058">
    <property type="protein sequence ID" value="EHL10043.1"/>
    <property type="molecule type" value="Genomic_DNA"/>
</dbReference>
<keyword evidence="6 9" id="KW-0378">Hydrolase</keyword>
<gene>
    <name evidence="11" type="ORF">HMPREF9629_01035</name>
</gene>
<name>G9X3S8_9FIRM</name>
<dbReference type="GO" id="GO:0005737">
    <property type="term" value="C:cytoplasm"/>
    <property type="evidence" value="ECO:0007669"/>
    <property type="project" value="UniProtKB-ARBA"/>
</dbReference>
<evidence type="ECO:0000256" key="9">
    <source>
        <dbReference type="RuleBase" id="RU004386"/>
    </source>
</evidence>
<evidence type="ECO:0000256" key="4">
    <source>
        <dbReference type="ARBA" id="ARBA00022670"/>
    </source>
</evidence>
<comment type="caution">
    <text evidence="11">The sequence shown here is derived from an EMBL/GenBank/DDBJ whole genome shotgun (WGS) entry which is preliminary data.</text>
</comment>
<dbReference type="EC" id="3.4.11.-" evidence="10"/>
<evidence type="ECO:0000256" key="8">
    <source>
        <dbReference type="ARBA" id="ARBA00023049"/>
    </source>
</evidence>
<evidence type="ECO:0000256" key="10">
    <source>
        <dbReference type="RuleBase" id="RU004387"/>
    </source>
</evidence>
<protein>
    <recommendedName>
        <fullName evidence="10">M18 family aminopeptidase</fullName>
        <ecNumber evidence="10">3.4.11.-</ecNumber>
    </recommendedName>
</protein>
<dbReference type="PATRIC" id="fig|796937.3.peg.2275"/>
<accession>G9X3S8</accession>
<dbReference type="GO" id="GO:0008270">
    <property type="term" value="F:zinc ion binding"/>
    <property type="evidence" value="ECO:0007669"/>
    <property type="project" value="InterPro"/>
</dbReference>
<evidence type="ECO:0000256" key="3">
    <source>
        <dbReference type="ARBA" id="ARBA00022438"/>
    </source>
</evidence>